<feature type="signal peptide" evidence="1">
    <location>
        <begin position="1"/>
        <end position="19"/>
    </location>
</feature>
<keyword evidence="3" id="KW-1185">Reference proteome</keyword>
<gene>
    <name evidence="2" type="ORF">ACFOZY_06580</name>
</gene>
<protein>
    <recommendedName>
        <fullName evidence="4">DUF3828 domain-containing protein</fullName>
    </recommendedName>
</protein>
<accession>A0ABV8X484</accession>
<dbReference type="PROSITE" id="PS51257">
    <property type="entry name" value="PROKAR_LIPOPROTEIN"/>
    <property type="match status" value="1"/>
</dbReference>
<dbReference type="Proteomes" id="UP001595817">
    <property type="component" value="Unassembled WGS sequence"/>
</dbReference>
<name>A0ABV8X484_9LACT</name>
<dbReference type="RefSeq" id="WP_378153571.1">
    <property type="nucleotide sequence ID" value="NZ_JBHSEC010000007.1"/>
</dbReference>
<evidence type="ECO:0000256" key="1">
    <source>
        <dbReference type="SAM" id="SignalP"/>
    </source>
</evidence>
<feature type="chain" id="PRO_5045809764" description="DUF3828 domain-containing protein" evidence="1">
    <location>
        <begin position="20"/>
        <end position="296"/>
    </location>
</feature>
<dbReference type="EMBL" id="JBHSEC010000007">
    <property type="protein sequence ID" value="MFC4410103.1"/>
    <property type="molecule type" value="Genomic_DNA"/>
</dbReference>
<comment type="caution">
    <text evidence="2">The sequence shown here is derived from an EMBL/GenBank/DDBJ whole genome shotgun (WGS) entry which is preliminary data.</text>
</comment>
<evidence type="ECO:0000313" key="3">
    <source>
        <dbReference type="Proteomes" id="UP001595817"/>
    </source>
</evidence>
<evidence type="ECO:0000313" key="2">
    <source>
        <dbReference type="EMBL" id="MFC4410103.1"/>
    </source>
</evidence>
<reference evidence="3" key="1">
    <citation type="journal article" date="2019" name="Int. J. Syst. Evol. Microbiol.">
        <title>The Global Catalogue of Microorganisms (GCM) 10K type strain sequencing project: providing services to taxonomists for standard genome sequencing and annotation.</title>
        <authorList>
            <consortium name="The Broad Institute Genomics Platform"/>
            <consortium name="The Broad Institute Genome Sequencing Center for Infectious Disease"/>
            <person name="Wu L."/>
            <person name="Ma J."/>
        </authorList>
    </citation>
    <scope>NUCLEOTIDE SEQUENCE [LARGE SCALE GENOMIC DNA]</scope>
    <source>
        <strain evidence="3">CCUG 59778</strain>
    </source>
</reference>
<sequence>MKKLIPLLLLLLTITGCMAEEHASEGQSGERQPPIEIDENVKELILSIVENFGYQLQNVSLLGPKEELEKSMRKHYSGLVSSELIGQWLNDPVNAPGRLTSSPWPDRIDVTDIQKVSESKYSINGEIVEITSVPEIAAKIPIHLLVEKVGERWMITDVRIDKDENYDQIFYENDKYGFLFKLPAGWKDYSIVEDEWKGVSTNGEVIETGPIISIRHPEWTPENPRQDIPIMILNLEQWELMQSDEFHIGAAPIRPRELARNVQYVFALPARYNFAFPTGYEEVEKIIESNPIEVQL</sequence>
<keyword evidence="1" id="KW-0732">Signal</keyword>
<organism evidence="2 3">
    <name type="scientific">Chungangia koreensis</name>
    <dbReference type="NCBI Taxonomy" id="752657"/>
    <lineage>
        <taxon>Bacteria</taxon>
        <taxon>Bacillati</taxon>
        <taxon>Bacillota</taxon>
        <taxon>Bacilli</taxon>
        <taxon>Lactobacillales</taxon>
        <taxon>Chungangia</taxon>
    </lineage>
</organism>
<evidence type="ECO:0008006" key="4">
    <source>
        <dbReference type="Google" id="ProtNLM"/>
    </source>
</evidence>
<proteinExistence type="predicted"/>